<dbReference type="GO" id="GO:0004497">
    <property type="term" value="F:monooxygenase activity"/>
    <property type="evidence" value="ECO:0000318"/>
    <property type="project" value="GO_Central"/>
</dbReference>
<dbReference type="InterPro" id="IPR036396">
    <property type="entry name" value="Cyt_P450_sf"/>
</dbReference>
<evidence type="ECO:0000256" key="9">
    <source>
        <dbReference type="ARBA" id="ARBA00023033"/>
    </source>
</evidence>
<keyword evidence="14" id="KW-1185">Reference proteome</keyword>
<sequence length="521" mass="58515">MASFAALPLAALLVLAVPWAWEHLLVRLLWRPYAIARRHRAQGIRGPPTMFLKGSNEEVRRMKAETADVVLDVRDHNYLPRVAPHFLKWRAQYGEPFLFWFGAKPRICVFDYELVRQIVSSKSGHFPKNDAHPNVLELLGKGLVLVNGVDWVRHRRVIDPAFATDKIKAMTKTMVSCAQCTFGVFEEQAAKNTNREILVEFDKAVQGLTADIISHTAFGSSYKLGMEAFHAQKELQAIAISSLLNVQIPGFSYLPTRRNRLKWMLEKKLRSTLMRIINSRLASRGSGYGNDLLGLMLEACTTTEQGGKQEQLSLSMDEILHECKTFFFAGYETTSILLTWTVFLLSVYPEWQERLRAEVLREVGKGNPSGDNLGKLKEMTMVLHETLRLYGPALFMQRKTVTDMVVGAITIPNDHAVVIGAPFMHRDKKVWGEDADQFNPMRFANGVARAAKVPHALLAFSIGPKACIGQNFAMLEAKSVMATVLQKFSFALSPSYVHAPADFLTLQPKFGLPVVMKLLDV</sequence>
<reference evidence="13" key="2">
    <citation type="submission" date="2018-10" db="UniProtKB">
        <authorList>
            <consortium name="EnsemblPlants"/>
        </authorList>
    </citation>
    <scope>IDENTIFICATION</scope>
</reference>
<evidence type="ECO:0000313" key="13">
    <source>
        <dbReference type="EnsemblPlants" id="TraesCS2B02G147600.1"/>
    </source>
</evidence>
<dbReference type="InterPro" id="IPR050665">
    <property type="entry name" value="Cytochrome_P450_Monooxygen"/>
</dbReference>
<keyword evidence="9 12" id="KW-0503">Monooxygenase</keyword>
<evidence type="ECO:0000256" key="7">
    <source>
        <dbReference type="ARBA" id="ARBA00023002"/>
    </source>
</evidence>
<dbReference type="SUPFAM" id="SSF48264">
    <property type="entry name" value="Cytochrome P450"/>
    <property type="match status" value="1"/>
</dbReference>
<dbReference type="InterPro" id="IPR017972">
    <property type="entry name" value="Cyt_P450_CS"/>
</dbReference>
<evidence type="ECO:0000256" key="10">
    <source>
        <dbReference type="ARBA" id="ARBA00023136"/>
    </source>
</evidence>
<evidence type="ECO:0000256" key="3">
    <source>
        <dbReference type="ARBA" id="ARBA00022617"/>
    </source>
</evidence>
<evidence type="ECO:0000256" key="8">
    <source>
        <dbReference type="ARBA" id="ARBA00023004"/>
    </source>
</evidence>
<dbReference type="EnsemblPlants" id="TraesCS2B02G147600.1">
    <property type="protein sequence ID" value="TraesCS2B02G147600.1"/>
    <property type="gene ID" value="TraesCS2B02G147600"/>
</dbReference>
<dbReference type="Gramene" id="TraesCS2B02G147600.1">
    <property type="protein sequence ID" value="TraesCS2B02G147600.1"/>
    <property type="gene ID" value="TraesCS2B02G147600"/>
</dbReference>
<comment type="similarity">
    <text evidence="2 12">Belongs to the cytochrome P450 family.</text>
</comment>
<evidence type="ECO:0008006" key="15">
    <source>
        <dbReference type="Google" id="ProtNLM"/>
    </source>
</evidence>
<dbReference type="Proteomes" id="UP000019116">
    <property type="component" value="Chromosome 2B"/>
</dbReference>
<evidence type="ECO:0000313" key="14">
    <source>
        <dbReference type="Proteomes" id="UP000019116"/>
    </source>
</evidence>
<dbReference type="GO" id="GO:0020037">
    <property type="term" value="F:heme binding"/>
    <property type="evidence" value="ECO:0007669"/>
    <property type="project" value="InterPro"/>
</dbReference>
<name>A0A3B6C0X7_WHEAT</name>
<keyword evidence="10" id="KW-0472">Membrane</keyword>
<feature type="binding site" description="axial binding residue" evidence="11">
    <location>
        <position position="467"/>
    </location>
    <ligand>
        <name>heme</name>
        <dbReference type="ChEBI" id="CHEBI:30413"/>
    </ligand>
    <ligandPart>
        <name>Fe</name>
        <dbReference type="ChEBI" id="CHEBI:18248"/>
    </ligandPart>
</feature>
<keyword evidence="3 11" id="KW-0349">Heme</keyword>
<proteinExistence type="inferred from homology"/>
<dbReference type="PROSITE" id="PS00086">
    <property type="entry name" value="CYTOCHROME_P450"/>
    <property type="match status" value="1"/>
</dbReference>
<comment type="subcellular location">
    <subcellularLocation>
        <location evidence="1">Membrane</location>
    </subcellularLocation>
</comment>
<accession>A0A3B6C0X7</accession>
<comment type="cofactor">
    <cofactor evidence="11">
        <name>heme</name>
        <dbReference type="ChEBI" id="CHEBI:30413"/>
    </cofactor>
</comment>
<evidence type="ECO:0000256" key="6">
    <source>
        <dbReference type="ARBA" id="ARBA00022989"/>
    </source>
</evidence>
<dbReference type="GO" id="GO:0016020">
    <property type="term" value="C:membrane"/>
    <property type="evidence" value="ECO:0007669"/>
    <property type="project" value="UniProtKB-SubCell"/>
</dbReference>
<dbReference type="OrthoDB" id="634536at2759"/>
<dbReference type="PaxDb" id="4565-Traes_2BS_FE00DFD86.1"/>
<dbReference type="Gramene" id="TraesCS2B03G0356600.1">
    <property type="protein sequence ID" value="TraesCS2B03G0356600.1.CDS"/>
    <property type="gene ID" value="TraesCS2B03G0356600"/>
</dbReference>
<dbReference type="STRING" id="4565.A0A3B6C0X7"/>
<evidence type="ECO:0000256" key="11">
    <source>
        <dbReference type="PIRSR" id="PIRSR602401-1"/>
    </source>
</evidence>
<keyword evidence="5 11" id="KW-0479">Metal-binding</keyword>
<evidence type="ECO:0000256" key="2">
    <source>
        <dbReference type="ARBA" id="ARBA00010617"/>
    </source>
</evidence>
<reference evidence="13" key="1">
    <citation type="submission" date="2018-08" db="EMBL/GenBank/DDBJ databases">
        <authorList>
            <person name="Rossello M."/>
        </authorList>
    </citation>
    <scope>NUCLEOTIDE SEQUENCE [LARGE SCALE GENOMIC DNA]</scope>
    <source>
        <strain evidence="13">cv. Chinese Spring</strain>
    </source>
</reference>
<protein>
    <recommendedName>
        <fullName evidence="15">Cytochrome P450</fullName>
    </recommendedName>
</protein>
<keyword evidence="8 11" id="KW-0408">Iron</keyword>
<organism evidence="13">
    <name type="scientific">Triticum aestivum</name>
    <name type="common">Wheat</name>
    <dbReference type="NCBI Taxonomy" id="4565"/>
    <lineage>
        <taxon>Eukaryota</taxon>
        <taxon>Viridiplantae</taxon>
        <taxon>Streptophyta</taxon>
        <taxon>Embryophyta</taxon>
        <taxon>Tracheophyta</taxon>
        <taxon>Spermatophyta</taxon>
        <taxon>Magnoliopsida</taxon>
        <taxon>Liliopsida</taxon>
        <taxon>Poales</taxon>
        <taxon>Poaceae</taxon>
        <taxon>BOP clade</taxon>
        <taxon>Pooideae</taxon>
        <taxon>Triticodae</taxon>
        <taxon>Triticeae</taxon>
        <taxon>Triticinae</taxon>
        <taxon>Triticum</taxon>
    </lineage>
</organism>
<dbReference type="PRINTS" id="PR00463">
    <property type="entry name" value="EP450I"/>
</dbReference>
<dbReference type="PRINTS" id="PR00385">
    <property type="entry name" value="P450"/>
</dbReference>
<evidence type="ECO:0000256" key="5">
    <source>
        <dbReference type="ARBA" id="ARBA00022723"/>
    </source>
</evidence>
<dbReference type="GO" id="GO:0006629">
    <property type="term" value="P:lipid metabolic process"/>
    <property type="evidence" value="ECO:0007669"/>
    <property type="project" value="UniProtKB-ARBA"/>
</dbReference>
<dbReference type="Gene3D" id="1.10.630.10">
    <property type="entry name" value="Cytochrome P450"/>
    <property type="match status" value="1"/>
</dbReference>
<dbReference type="InterPro" id="IPR001128">
    <property type="entry name" value="Cyt_P450"/>
</dbReference>
<dbReference type="InterPro" id="IPR002401">
    <property type="entry name" value="Cyt_P450_E_grp-I"/>
</dbReference>
<evidence type="ECO:0000256" key="12">
    <source>
        <dbReference type="RuleBase" id="RU000461"/>
    </source>
</evidence>
<evidence type="ECO:0000256" key="1">
    <source>
        <dbReference type="ARBA" id="ARBA00004370"/>
    </source>
</evidence>
<dbReference type="Pfam" id="PF00067">
    <property type="entry name" value="p450"/>
    <property type="match status" value="1"/>
</dbReference>
<keyword evidence="4" id="KW-0812">Transmembrane</keyword>
<keyword evidence="7 12" id="KW-0560">Oxidoreductase</keyword>
<evidence type="ECO:0000256" key="4">
    <source>
        <dbReference type="ARBA" id="ARBA00022692"/>
    </source>
</evidence>
<dbReference type="PANTHER" id="PTHR24282">
    <property type="entry name" value="CYTOCHROME P450 FAMILY MEMBER"/>
    <property type="match status" value="1"/>
</dbReference>
<dbReference type="OMA" id="REATHNM"/>
<dbReference type="SMR" id="A0A3B6C0X7"/>
<dbReference type="AlphaFoldDB" id="A0A3B6C0X7"/>
<dbReference type="GO" id="GO:0005506">
    <property type="term" value="F:iron ion binding"/>
    <property type="evidence" value="ECO:0007669"/>
    <property type="project" value="InterPro"/>
</dbReference>
<dbReference type="PANTHER" id="PTHR24282:SF135">
    <property type="entry name" value="CYTOCHROME P450 709B2"/>
    <property type="match status" value="1"/>
</dbReference>
<keyword evidence="6" id="KW-1133">Transmembrane helix</keyword>
<dbReference type="GO" id="GO:0016705">
    <property type="term" value="F:oxidoreductase activity, acting on paired donors, with incorporation or reduction of molecular oxygen"/>
    <property type="evidence" value="ECO:0007669"/>
    <property type="project" value="InterPro"/>
</dbReference>